<dbReference type="PANTHER" id="PTHR11706">
    <property type="entry name" value="SOLUTE CARRIER PROTEIN FAMILY 11 MEMBER"/>
    <property type="match status" value="1"/>
</dbReference>
<dbReference type="EMBL" id="CP021235">
    <property type="protein sequence ID" value="ARS36424.1"/>
    <property type="molecule type" value="Genomic_DNA"/>
</dbReference>
<feature type="transmembrane region" description="Helical" evidence="6">
    <location>
        <begin position="321"/>
        <end position="340"/>
    </location>
</feature>
<keyword evidence="2 6" id="KW-0812">Transmembrane</keyword>
<feature type="transmembrane region" description="Helical" evidence="6">
    <location>
        <begin position="30"/>
        <end position="49"/>
    </location>
</feature>
<feature type="transmembrane region" description="Helical" evidence="6">
    <location>
        <begin position="140"/>
        <end position="157"/>
    </location>
</feature>
<proteinExistence type="predicted"/>
<feature type="transmembrane region" description="Helical" evidence="6">
    <location>
        <begin position="208"/>
        <end position="230"/>
    </location>
</feature>
<name>A0A1X9YUF7_9BACT</name>
<comment type="subcellular location">
    <subcellularLocation>
        <location evidence="1">Membrane</location>
        <topology evidence="1">Multi-pass membrane protein</topology>
    </subcellularLocation>
</comment>
<evidence type="ECO:0000256" key="2">
    <source>
        <dbReference type="ARBA" id="ARBA00022692"/>
    </source>
</evidence>
<feature type="transmembrane region" description="Helical" evidence="6">
    <location>
        <begin position="424"/>
        <end position="447"/>
    </location>
</feature>
<feature type="compositionally biased region" description="Basic and acidic residues" evidence="5">
    <location>
        <begin position="1"/>
        <end position="15"/>
    </location>
</feature>
<dbReference type="STRING" id="709015.GCA_000472485_02802"/>
<feature type="transmembrane region" description="Helical" evidence="6">
    <location>
        <begin position="61"/>
        <end position="80"/>
    </location>
</feature>
<dbReference type="OrthoDB" id="9787548at2"/>
<dbReference type="InterPro" id="IPR001046">
    <property type="entry name" value="NRAMP_fam"/>
</dbReference>
<keyword evidence="8" id="KW-1185">Reference proteome</keyword>
<feature type="transmembrane region" description="Helical" evidence="6">
    <location>
        <begin position="264"/>
        <end position="287"/>
    </location>
</feature>
<dbReference type="PANTHER" id="PTHR11706:SF3">
    <property type="entry name" value="METAL ION TRANSPORT PROTEIN"/>
    <property type="match status" value="1"/>
</dbReference>
<evidence type="ECO:0000313" key="7">
    <source>
        <dbReference type="EMBL" id="ARS36424.1"/>
    </source>
</evidence>
<protein>
    <recommendedName>
        <fullName evidence="9">Divalent metal cation transporter</fullName>
    </recommendedName>
</protein>
<feature type="transmembrane region" description="Helical" evidence="6">
    <location>
        <begin position="169"/>
        <end position="188"/>
    </location>
</feature>
<organism evidence="7 8">
    <name type="scientific">Pontibacter actiniarum</name>
    <dbReference type="NCBI Taxonomy" id="323450"/>
    <lineage>
        <taxon>Bacteria</taxon>
        <taxon>Pseudomonadati</taxon>
        <taxon>Bacteroidota</taxon>
        <taxon>Cytophagia</taxon>
        <taxon>Cytophagales</taxon>
        <taxon>Hymenobacteraceae</taxon>
        <taxon>Pontibacter</taxon>
    </lineage>
</organism>
<keyword evidence="4 6" id="KW-0472">Membrane</keyword>
<dbReference type="KEGG" id="pact:CA264_13810"/>
<evidence type="ECO:0008006" key="9">
    <source>
        <dbReference type="Google" id="ProtNLM"/>
    </source>
</evidence>
<evidence type="ECO:0000256" key="1">
    <source>
        <dbReference type="ARBA" id="ARBA00004141"/>
    </source>
</evidence>
<reference evidence="8" key="1">
    <citation type="submission" date="2017-05" db="EMBL/GenBank/DDBJ databases">
        <authorList>
            <person name="Ray J."/>
            <person name="Price M."/>
            <person name="Deutschbauer A."/>
        </authorList>
    </citation>
    <scope>NUCLEOTIDE SEQUENCE [LARGE SCALE GENOMIC DNA]</scope>
    <source>
        <strain evidence="8">DSM 19842</strain>
    </source>
</reference>
<dbReference type="GO" id="GO:0005886">
    <property type="term" value="C:plasma membrane"/>
    <property type="evidence" value="ECO:0007669"/>
    <property type="project" value="TreeGrafter"/>
</dbReference>
<dbReference type="GO" id="GO:0005384">
    <property type="term" value="F:manganese ion transmembrane transporter activity"/>
    <property type="evidence" value="ECO:0007669"/>
    <property type="project" value="TreeGrafter"/>
</dbReference>
<evidence type="ECO:0000256" key="5">
    <source>
        <dbReference type="SAM" id="MobiDB-lite"/>
    </source>
</evidence>
<dbReference type="NCBIfam" id="NF037982">
    <property type="entry name" value="Nramp_1"/>
    <property type="match status" value="1"/>
</dbReference>
<feature type="transmembrane region" description="Helical" evidence="6">
    <location>
        <begin position="401"/>
        <end position="418"/>
    </location>
</feature>
<dbReference type="RefSeq" id="WP_025607982.1">
    <property type="nucleotide sequence ID" value="NZ_CP021235.1"/>
</dbReference>
<evidence type="ECO:0000313" key="8">
    <source>
        <dbReference type="Proteomes" id="UP000266292"/>
    </source>
</evidence>
<dbReference type="GO" id="GO:0015086">
    <property type="term" value="F:cadmium ion transmembrane transporter activity"/>
    <property type="evidence" value="ECO:0007669"/>
    <property type="project" value="TreeGrafter"/>
</dbReference>
<dbReference type="AlphaFoldDB" id="A0A1X9YUF7"/>
<evidence type="ECO:0000256" key="3">
    <source>
        <dbReference type="ARBA" id="ARBA00022989"/>
    </source>
</evidence>
<feature type="transmembrane region" description="Helical" evidence="6">
    <location>
        <begin position="459"/>
        <end position="481"/>
    </location>
</feature>
<evidence type="ECO:0000256" key="4">
    <source>
        <dbReference type="ARBA" id="ARBA00023136"/>
    </source>
</evidence>
<feature type="region of interest" description="Disordered" evidence="5">
    <location>
        <begin position="1"/>
        <end position="25"/>
    </location>
</feature>
<sequence>MKTKDAEKDEKKEIRASTPAPPKGKDRWKWYGPGLIWMLSSVGSGSVLFTPRIGSRYEYSLLWVALVVFILMWVMIREVGRYTVVTGKSILDGFHDLSGSSGWAIWLIFVPQLVAAVVTIAGIAALAGSALMIALPGSQLLYAISLIVFSIVLVVSGRYRWVERATNALAALLVLIVVVTAVKVIPSGQALLSGAVPSIPQNFDIQFVLPWVGFILAGAAGIMWFSYWVVAREYGGPQASPEDVEHIPEDTGEEQERAGRLKEWFRIMGTTAAIGVAGGGLIIVAFMTLGAELLAPKGIVPQGIQVAEDLTRLLSEVWGRAGFWLLITAIVIALGGTVLANQDGWGRMFADASLILLAPWFRKTDKVAYNNRRDIHPSDKANGKEKRLYDLVTKRRQLKNAYAIVFCAAIPVALLFIVQDPVAILSIGGAVATAHTPIVVFLTLYLNHQRLPKALAPGFFTNFMMVVAGIFYLGFALFYFISKV</sequence>
<keyword evidence="3 6" id="KW-1133">Transmembrane helix</keyword>
<gene>
    <name evidence="7" type="ORF">CA264_13810</name>
</gene>
<dbReference type="GO" id="GO:0034755">
    <property type="term" value="P:iron ion transmembrane transport"/>
    <property type="evidence" value="ECO:0007669"/>
    <property type="project" value="TreeGrafter"/>
</dbReference>
<dbReference type="Pfam" id="PF01566">
    <property type="entry name" value="Nramp"/>
    <property type="match status" value="1"/>
</dbReference>
<feature type="transmembrane region" description="Helical" evidence="6">
    <location>
        <begin position="101"/>
        <end position="134"/>
    </location>
</feature>
<accession>A0A1X9YUF7</accession>
<evidence type="ECO:0000256" key="6">
    <source>
        <dbReference type="SAM" id="Phobius"/>
    </source>
</evidence>
<dbReference type="Proteomes" id="UP000266292">
    <property type="component" value="Chromosome"/>
</dbReference>